<evidence type="ECO:0000256" key="2">
    <source>
        <dbReference type="ARBA" id="ARBA00023015"/>
    </source>
</evidence>
<feature type="domain" description="RNA polymerase sigma factor 70 region 4 type 2" evidence="6">
    <location>
        <begin position="101"/>
        <end position="153"/>
    </location>
</feature>
<keyword evidence="8" id="KW-1185">Reference proteome</keyword>
<protein>
    <submittedName>
        <fullName evidence="7">Sigma-70 family RNA polymerase sigma factor</fullName>
    </submittedName>
</protein>
<evidence type="ECO:0000256" key="3">
    <source>
        <dbReference type="ARBA" id="ARBA00023082"/>
    </source>
</evidence>
<dbReference type="SUPFAM" id="SSF88946">
    <property type="entry name" value="Sigma2 domain of RNA polymerase sigma factors"/>
    <property type="match status" value="1"/>
</dbReference>
<dbReference type="InterPro" id="IPR014284">
    <property type="entry name" value="RNA_pol_sigma-70_dom"/>
</dbReference>
<sequence>MSHSRHPERGPAPALEALIPELRRLTRRLVRDPAAAEDLAQEALLRVWSRMATGDGIEELKPYLMTAARNLARRMRPPSVALAEAPEPSAPPEAPRRIALREVAAALARLPDAELRLILRHATAGESYADIAVAEALPIGTVMSRLARGRARLRADCGLPERGPAAAALLPGEDAA</sequence>
<evidence type="ECO:0000259" key="5">
    <source>
        <dbReference type="Pfam" id="PF04542"/>
    </source>
</evidence>
<dbReference type="InterPro" id="IPR013325">
    <property type="entry name" value="RNA_pol_sigma_r2"/>
</dbReference>
<keyword evidence="2" id="KW-0805">Transcription regulation</keyword>
<keyword evidence="3" id="KW-0731">Sigma factor</keyword>
<dbReference type="PANTHER" id="PTHR43133:SF25">
    <property type="entry name" value="RNA POLYMERASE SIGMA FACTOR RFAY-RELATED"/>
    <property type="match status" value="1"/>
</dbReference>
<keyword evidence="4" id="KW-0804">Transcription</keyword>
<dbReference type="PANTHER" id="PTHR43133">
    <property type="entry name" value="RNA POLYMERASE ECF-TYPE SIGMA FACTO"/>
    <property type="match status" value="1"/>
</dbReference>
<dbReference type="InterPro" id="IPR007627">
    <property type="entry name" value="RNA_pol_sigma70_r2"/>
</dbReference>
<dbReference type="EMBL" id="JAOVQO010000002">
    <property type="protein sequence ID" value="MCU9846943.1"/>
    <property type="molecule type" value="Genomic_DNA"/>
</dbReference>
<dbReference type="InterPro" id="IPR013249">
    <property type="entry name" value="RNA_pol_sigma70_r4_t2"/>
</dbReference>
<dbReference type="RefSeq" id="WP_263333040.1">
    <property type="nucleotide sequence ID" value="NZ_JAOVQO010000002.1"/>
</dbReference>
<evidence type="ECO:0000256" key="4">
    <source>
        <dbReference type="ARBA" id="ARBA00023163"/>
    </source>
</evidence>
<dbReference type="InterPro" id="IPR039425">
    <property type="entry name" value="RNA_pol_sigma-70-like"/>
</dbReference>
<accession>A0ABT2WZ33</accession>
<dbReference type="NCBIfam" id="TIGR02937">
    <property type="entry name" value="sigma70-ECF"/>
    <property type="match status" value="1"/>
</dbReference>
<reference evidence="7 8" key="1">
    <citation type="submission" date="2022-10" db="EMBL/GenBank/DDBJ databases">
        <title>Defluviimonas sp. nov., isolated from ocean surface sediments.</title>
        <authorList>
            <person name="He W."/>
            <person name="Wang L."/>
            <person name="Zhang D.-F."/>
        </authorList>
    </citation>
    <scope>NUCLEOTIDE SEQUENCE [LARGE SCALE GENOMIC DNA]</scope>
    <source>
        <strain evidence="7 8">WL0024</strain>
    </source>
</reference>
<comment type="similarity">
    <text evidence="1">Belongs to the sigma-70 factor family. ECF subfamily.</text>
</comment>
<name>A0ABT2WZ33_9RHOB</name>
<dbReference type="Pfam" id="PF08281">
    <property type="entry name" value="Sigma70_r4_2"/>
    <property type="match status" value="1"/>
</dbReference>
<dbReference type="Gene3D" id="1.10.1740.10">
    <property type="match status" value="1"/>
</dbReference>
<evidence type="ECO:0000256" key="1">
    <source>
        <dbReference type="ARBA" id="ARBA00010641"/>
    </source>
</evidence>
<dbReference type="InterPro" id="IPR013324">
    <property type="entry name" value="RNA_pol_sigma_r3/r4-like"/>
</dbReference>
<dbReference type="SUPFAM" id="SSF88659">
    <property type="entry name" value="Sigma3 and sigma4 domains of RNA polymerase sigma factors"/>
    <property type="match status" value="1"/>
</dbReference>
<evidence type="ECO:0000313" key="8">
    <source>
        <dbReference type="Proteomes" id="UP001209535"/>
    </source>
</evidence>
<comment type="caution">
    <text evidence="7">The sequence shown here is derived from an EMBL/GenBank/DDBJ whole genome shotgun (WGS) entry which is preliminary data.</text>
</comment>
<gene>
    <name evidence="7" type="ORF">OEZ60_02900</name>
</gene>
<feature type="domain" description="RNA polymerase sigma-70 region 2" evidence="5">
    <location>
        <begin position="16"/>
        <end position="75"/>
    </location>
</feature>
<organism evidence="7 8">
    <name type="scientific">Albidovulum salinarum</name>
    <dbReference type="NCBI Taxonomy" id="2984153"/>
    <lineage>
        <taxon>Bacteria</taxon>
        <taxon>Pseudomonadati</taxon>
        <taxon>Pseudomonadota</taxon>
        <taxon>Alphaproteobacteria</taxon>
        <taxon>Rhodobacterales</taxon>
        <taxon>Paracoccaceae</taxon>
        <taxon>Albidovulum</taxon>
    </lineage>
</organism>
<dbReference type="InterPro" id="IPR036388">
    <property type="entry name" value="WH-like_DNA-bd_sf"/>
</dbReference>
<evidence type="ECO:0000259" key="6">
    <source>
        <dbReference type="Pfam" id="PF08281"/>
    </source>
</evidence>
<dbReference type="Pfam" id="PF04542">
    <property type="entry name" value="Sigma70_r2"/>
    <property type="match status" value="1"/>
</dbReference>
<dbReference type="Proteomes" id="UP001209535">
    <property type="component" value="Unassembled WGS sequence"/>
</dbReference>
<evidence type="ECO:0000313" key="7">
    <source>
        <dbReference type="EMBL" id="MCU9846943.1"/>
    </source>
</evidence>
<dbReference type="Gene3D" id="1.10.10.10">
    <property type="entry name" value="Winged helix-like DNA-binding domain superfamily/Winged helix DNA-binding domain"/>
    <property type="match status" value="1"/>
</dbReference>
<proteinExistence type="inferred from homology"/>